<dbReference type="RefSeq" id="WP_072903301.1">
    <property type="nucleotide sequence ID" value="NZ_FRAD01000009.1"/>
</dbReference>
<evidence type="ECO:0000259" key="14">
    <source>
        <dbReference type="PROSITE" id="PS00794"/>
    </source>
</evidence>
<evidence type="ECO:0000256" key="9">
    <source>
        <dbReference type="ARBA" id="ARBA00022777"/>
    </source>
</evidence>
<sequence>MRNDHIIIDRLKVYGFHGVFQEENEKGQFFYISADMETSLRKAGKSDELAESTHYGEVSELIKKVVEGSTRKLIETVAEECAESILKTFPFVKKVVLSISKPSAPMAIPFSDVLVKIERAWNKVYVAYGSNMGEKEKYIENAMNSISENACCRNLRKSKIYETEPYGDVAQDNFLNGVCEFETLYFPEELLQYLHELEEAAGRERIIHWGPRTLDLDILFYEDLIMESEDLIIPHPDMQNRKFVLEPLNDLTHYFQHPVFHKSVMEMLERVK</sequence>
<dbReference type="OrthoDB" id="9808041at2"/>
<dbReference type="InterPro" id="IPR006156">
    <property type="entry name" value="Dihydroneopterin_aldolase"/>
</dbReference>
<dbReference type="EC" id="4.1.2.25" evidence="13"/>
<dbReference type="GO" id="GO:0016301">
    <property type="term" value="F:kinase activity"/>
    <property type="evidence" value="ECO:0007669"/>
    <property type="project" value="UniProtKB-KW"/>
</dbReference>
<comment type="pathway">
    <text evidence="3 13">Cofactor biosynthesis; tetrahydrofolate biosynthesis; 2-amino-4-hydroxy-6-hydroxymethyl-7,8-dihydropteridine diphosphate from 7,8-dihydroneopterin triphosphate: step 3/4.</text>
</comment>
<comment type="catalytic activity">
    <reaction evidence="1">
        <text>6-hydroxymethyl-7,8-dihydropterin + ATP = (7,8-dihydropterin-6-yl)methyl diphosphate + AMP + H(+)</text>
        <dbReference type="Rhea" id="RHEA:11412"/>
        <dbReference type="ChEBI" id="CHEBI:15378"/>
        <dbReference type="ChEBI" id="CHEBI:30616"/>
        <dbReference type="ChEBI" id="CHEBI:44841"/>
        <dbReference type="ChEBI" id="CHEBI:72950"/>
        <dbReference type="ChEBI" id="CHEBI:456215"/>
        <dbReference type="EC" id="2.7.6.3"/>
    </reaction>
</comment>
<evidence type="ECO:0000256" key="5">
    <source>
        <dbReference type="ARBA" id="ARBA00005708"/>
    </source>
</evidence>
<dbReference type="GO" id="GO:0003848">
    <property type="term" value="F:2-amino-4-hydroxy-6-hydroxymethyldihydropteridine diphosphokinase activity"/>
    <property type="evidence" value="ECO:0007669"/>
    <property type="project" value="UniProtKB-EC"/>
</dbReference>
<dbReference type="NCBIfam" id="TIGR00526">
    <property type="entry name" value="folB_dom"/>
    <property type="match status" value="1"/>
</dbReference>
<evidence type="ECO:0000313" key="16">
    <source>
        <dbReference type="Proteomes" id="UP000183952"/>
    </source>
</evidence>
<evidence type="ECO:0000256" key="3">
    <source>
        <dbReference type="ARBA" id="ARBA00005013"/>
    </source>
</evidence>
<keyword evidence="7" id="KW-0808">Transferase</keyword>
<feature type="domain" description="7,8-dihydro-6-hydroxymethylpterin-pyrophosphokinase" evidence="14">
    <location>
        <begin position="208"/>
        <end position="219"/>
    </location>
</feature>
<proteinExistence type="inferred from homology"/>
<evidence type="ECO:0000256" key="13">
    <source>
        <dbReference type="RuleBase" id="RU362079"/>
    </source>
</evidence>
<dbReference type="NCBIfam" id="TIGR00525">
    <property type="entry name" value="folB"/>
    <property type="match status" value="1"/>
</dbReference>
<dbReference type="GO" id="GO:0004150">
    <property type="term" value="F:dihydroneopterin aldolase activity"/>
    <property type="evidence" value="ECO:0007669"/>
    <property type="project" value="UniProtKB-UniRule"/>
</dbReference>
<comment type="pathway">
    <text evidence="4">Cofactor biosynthesis; tetrahydrofolate biosynthesis; 2-amino-4-hydroxy-6-hydroxymethyl-7,8-dihydropteridine diphosphate from 7,8-dihydroneopterin triphosphate: step 4/4.</text>
</comment>
<comment type="similarity">
    <text evidence="5 13">Belongs to the DHNA family.</text>
</comment>
<dbReference type="InterPro" id="IPR035907">
    <property type="entry name" value="Hppk_sf"/>
</dbReference>
<reference evidence="15 16" key="1">
    <citation type="submission" date="2016-11" db="EMBL/GenBank/DDBJ databases">
        <authorList>
            <person name="Jaros S."/>
            <person name="Januszkiewicz K."/>
            <person name="Wedrychowicz H."/>
        </authorList>
    </citation>
    <scope>NUCLEOTIDE SEQUENCE [LARGE SCALE GENOMIC DNA]</scope>
    <source>
        <strain evidence="15 16">DSM 3090</strain>
    </source>
</reference>
<comment type="similarity">
    <text evidence="6">In the N-terminal section; belongs to the DHNA family.</text>
</comment>
<dbReference type="GO" id="GO:0046654">
    <property type="term" value="P:tetrahydrofolate biosynthetic process"/>
    <property type="evidence" value="ECO:0007669"/>
    <property type="project" value="UniProtKB-UniRule"/>
</dbReference>
<dbReference type="FunFam" id="3.30.1130.10:FF:000003">
    <property type="entry name" value="7,8-dihydroneopterin aldolase"/>
    <property type="match status" value="1"/>
</dbReference>
<comment type="function">
    <text evidence="13">Catalyzes the conversion of 7,8-dihydroneopterin to 6-hydroxymethyl-7,8-dihydropterin.</text>
</comment>
<keyword evidence="10" id="KW-0067">ATP-binding</keyword>
<dbReference type="GO" id="GO:0046656">
    <property type="term" value="P:folic acid biosynthetic process"/>
    <property type="evidence" value="ECO:0007669"/>
    <property type="project" value="UniProtKB-UniRule"/>
</dbReference>
<gene>
    <name evidence="15" type="ORF">SAMN02745248_01292</name>
</gene>
<dbReference type="GO" id="GO:0005524">
    <property type="term" value="F:ATP binding"/>
    <property type="evidence" value="ECO:0007669"/>
    <property type="project" value="UniProtKB-KW"/>
</dbReference>
<dbReference type="SUPFAM" id="SSF55620">
    <property type="entry name" value="Tetrahydrobiopterin biosynthesis enzymes-like"/>
    <property type="match status" value="1"/>
</dbReference>
<dbReference type="PANTHER" id="PTHR43071">
    <property type="entry name" value="2-AMINO-4-HYDROXY-6-HYDROXYMETHYLDIHYDROPTERIDINE PYROPHOSPHOKINASE"/>
    <property type="match status" value="1"/>
</dbReference>
<evidence type="ECO:0000256" key="6">
    <source>
        <dbReference type="ARBA" id="ARBA00009640"/>
    </source>
</evidence>
<dbReference type="SMART" id="SM00905">
    <property type="entry name" value="FolB"/>
    <property type="match status" value="1"/>
</dbReference>
<evidence type="ECO:0000256" key="2">
    <source>
        <dbReference type="ARBA" id="ARBA00001353"/>
    </source>
</evidence>
<dbReference type="Gene3D" id="3.30.70.560">
    <property type="entry name" value="7,8-Dihydro-6-hydroxymethylpterin-pyrophosphokinase HPPK"/>
    <property type="match status" value="1"/>
</dbReference>
<protein>
    <recommendedName>
        <fullName evidence="13">Bifunctional folate synthesis protein</fullName>
    </recommendedName>
    <domain>
        <recommendedName>
            <fullName evidence="13">Dihydroneopterin aldolase</fullName>
            <shortName evidence="13">DHNA</shortName>
            <ecNumber evidence="13">4.1.2.25</ecNumber>
        </recommendedName>
        <alternativeName>
            <fullName evidence="13">7,8-dihydroneopterin aldolase</fullName>
        </alternativeName>
    </domain>
    <domain>
        <recommendedName>
            <fullName evidence="13">2-amino-4-hydroxy-6-hydroxymethyldihydropteridine pyrophosphokinase</fullName>
            <ecNumber evidence="13">2.7.6.3</ecNumber>
        </recommendedName>
        <alternativeName>
            <fullName evidence="13">6-hydroxymethyl-7,8-dihydropterin pyrophosphokinase</fullName>
            <shortName evidence="13">PPPK</shortName>
        </alternativeName>
        <alternativeName>
            <fullName evidence="13">7,8-dihydro-6-hydroxymethylpterin pyrophosphokinase</fullName>
            <shortName evidence="13">HPPK</shortName>
        </alternativeName>
    </domain>
</protein>
<keyword evidence="12 13" id="KW-0456">Lyase</keyword>
<dbReference type="InterPro" id="IPR000550">
    <property type="entry name" value="Hppk"/>
</dbReference>
<dbReference type="Pfam" id="PF01288">
    <property type="entry name" value="HPPK"/>
    <property type="match status" value="1"/>
</dbReference>
<name>A0A1M6N6I7_9CLOT</name>
<evidence type="ECO:0000313" key="15">
    <source>
        <dbReference type="EMBL" id="SHJ91331.1"/>
    </source>
</evidence>
<dbReference type="PANTHER" id="PTHR43071:SF1">
    <property type="entry name" value="2-AMINO-4-HYDROXY-6-HYDROXYMETHYLDIHYDROPTERIDINE PYROPHOSPHOKINASE"/>
    <property type="match status" value="1"/>
</dbReference>
<evidence type="ECO:0000256" key="8">
    <source>
        <dbReference type="ARBA" id="ARBA00022741"/>
    </source>
</evidence>
<accession>A0A1M6N6I7</accession>
<dbReference type="Gene3D" id="3.30.1130.10">
    <property type="match status" value="1"/>
</dbReference>
<dbReference type="Pfam" id="PF02152">
    <property type="entry name" value="FolB"/>
    <property type="match status" value="1"/>
</dbReference>
<evidence type="ECO:0000256" key="12">
    <source>
        <dbReference type="ARBA" id="ARBA00023239"/>
    </source>
</evidence>
<evidence type="ECO:0000256" key="11">
    <source>
        <dbReference type="ARBA" id="ARBA00022909"/>
    </source>
</evidence>
<evidence type="ECO:0000256" key="7">
    <source>
        <dbReference type="ARBA" id="ARBA00022679"/>
    </source>
</evidence>
<dbReference type="EC" id="2.7.6.3" evidence="13"/>
<dbReference type="InterPro" id="IPR006157">
    <property type="entry name" value="FolB_dom"/>
</dbReference>
<organism evidence="15 16">
    <name type="scientific">Hathewaya proteolytica DSM 3090</name>
    <dbReference type="NCBI Taxonomy" id="1121331"/>
    <lineage>
        <taxon>Bacteria</taxon>
        <taxon>Bacillati</taxon>
        <taxon>Bacillota</taxon>
        <taxon>Clostridia</taxon>
        <taxon>Eubacteriales</taxon>
        <taxon>Clostridiaceae</taxon>
        <taxon>Hathewaya</taxon>
    </lineage>
</organism>
<comment type="catalytic activity">
    <reaction evidence="2 13">
        <text>7,8-dihydroneopterin = 6-hydroxymethyl-7,8-dihydropterin + glycolaldehyde</text>
        <dbReference type="Rhea" id="RHEA:10540"/>
        <dbReference type="ChEBI" id="CHEBI:17001"/>
        <dbReference type="ChEBI" id="CHEBI:17071"/>
        <dbReference type="ChEBI" id="CHEBI:44841"/>
        <dbReference type="EC" id="4.1.2.25"/>
    </reaction>
</comment>
<keyword evidence="8" id="KW-0547">Nucleotide-binding</keyword>
<dbReference type="AlphaFoldDB" id="A0A1M6N6I7"/>
<dbReference type="EMBL" id="FRAD01000009">
    <property type="protein sequence ID" value="SHJ91331.1"/>
    <property type="molecule type" value="Genomic_DNA"/>
</dbReference>
<dbReference type="NCBIfam" id="TIGR01498">
    <property type="entry name" value="folK"/>
    <property type="match status" value="1"/>
</dbReference>
<dbReference type="PROSITE" id="PS00794">
    <property type="entry name" value="HPPK"/>
    <property type="match status" value="1"/>
</dbReference>
<dbReference type="CDD" id="cd00483">
    <property type="entry name" value="HPPK"/>
    <property type="match status" value="1"/>
</dbReference>
<dbReference type="InterPro" id="IPR043133">
    <property type="entry name" value="GTP-CH-I_C/QueF"/>
</dbReference>
<dbReference type="UniPathway" id="UPA00077">
    <property type="reaction ID" value="UER00154"/>
</dbReference>
<dbReference type="SUPFAM" id="SSF55083">
    <property type="entry name" value="6-hydroxymethyl-7,8-dihydropterin pyrophosphokinase, HPPK"/>
    <property type="match status" value="1"/>
</dbReference>
<dbReference type="STRING" id="1121331.SAMN02745248_01292"/>
<keyword evidence="11 13" id="KW-0289">Folate biosynthesis</keyword>
<keyword evidence="16" id="KW-1185">Reference proteome</keyword>
<evidence type="ECO:0000256" key="10">
    <source>
        <dbReference type="ARBA" id="ARBA00022840"/>
    </source>
</evidence>
<evidence type="ECO:0000256" key="4">
    <source>
        <dbReference type="ARBA" id="ARBA00005051"/>
    </source>
</evidence>
<dbReference type="Proteomes" id="UP000183952">
    <property type="component" value="Unassembled WGS sequence"/>
</dbReference>
<keyword evidence="9 15" id="KW-0418">Kinase</keyword>
<evidence type="ECO:0000256" key="1">
    <source>
        <dbReference type="ARBA" id="ARBA00000198"/>
    </source>
</evidence>
<dbReference type="CDD" id="cd00534">
    <property type="entry name" value="DHNA_DHNTPE"/>
    <property type="match status" value="1"/>
</dbReference>